<dbReference type="AlphaFoldDB" id="A0A7C8IVF3"/>
<gene>
    <name evidence="1" type="ORF">GQX73_g1682</name>
</gene>
<comment type="caution">
    <text evidence="1">The sequence shown here is derived from an EMBL/GenBank/DDBJ whole genome shotgun (WGS) entry which is preliminary data.</text>
</comment>
<evidence type="ECO:0008006" key="3">
    <source>
        <dbReference type="Google" id="ProtNLM"/>
    </source>
</evidence>
<sequence length="443" mass="49719">MLAGKTMLVLNLNGTIKTNSKVENVFLYGSTVNTLAKISSSDSMYPRKLPEEALRQFEEGLVSRRGGHKPQFSNNSSSYIVTTRCSLNNIDIFVKESPYAEDELQGAKQASRYFSRILIPRMAKSGELLYPFFAGVTQSDVRLSYIQNGRQETAKAESLLYLEHVKAEDTLRNYRSTLSLQKNNPAPRQNIQRFFHDRLLQDRRIHEHYGQGISLGGETVPLDRLLALRWVINDKVYPSLREAFDEALAVISPNSTHMLSCPIAFGLGDAHGGNVMVNEKGGTNEALFIDYEVAGFHPIMLDLSKPLYNDGFYEILYQRLIPGKVDLGLKYRVDSSTNTIIINLAPRHDSLAQAIMDIKLRYLVKPLCDETQALGVNLEDHVPLLSTALFLCATLGINFANSEQTFLSNFATGLILREARNWKEFASKLEELGFKPRNGLTGM</sequence>
<evidence type="ECO:0000313" key="1">
    <source>
        <dbReference type="EMBL" id="KAF2971920.1"/>
    </source>
</evidence>
<reference evidence="1 2" key="1">
    <citation type="submission" date="2019-12" db="EMBL/GenBank/DDBJ databases">
        <title>Draft genome sequence of the ascomycete Xylaria multiplex DSM 110363.</title>
        <authorList>
            <person name="Buettner E."/>
            <person name="Kellner H."/>
        </authorList>
    </citation>
    <scope>NUCLEOTIDE SEQUENCE [LARGE SCALE GENOMIC DNA]</scope>
    <source>
        <strain evidence="1 2">DSM 110363</strain>
    </source>
</reference>
<keyword evidence="2" id="KW-1185">Reference proteome</keyword>
<name>A0A7C8IVF3_9PEZI</name>
<evidence type="ECO:0000313" key="2">
    <source>
        <dbReference type="Proteomes" id="UP000481858"/>
    </source>
</evidence>
<accession>A0A7C8IVF3</accession>
<dbReference type="EMBL" id="WUBL01000010">
    <property type="protein sequence ID" value="KAF2971920.1"/>
    <property type="molecule type" value="Genomic_DNA"/>
</dbReference>
<dbReference type="InterPro" id="IPR011009">
    <property type="entry name" value="Kinase-like_dom_sf"/>
</dbReference>
<dbReference type="SUPFAM" id="SSF56112">
    <property type="entry name" value="Protein kinase-like (PK-like)"/>
    <property type="match status" value="1"/>
</dbReference>
<proteinExistence type="predicted"/>
<dbReference type="OrthoDB" id="2094832at2759"/>
<dbReference type="InParanoid" id="A0A7C8IVF3"/>
<organism evidence="1 2">
    <name type="scientific">Xylaria multiplex</name>
    <dbReference type="NCBI Taxonomy" id="323545"/>
    <lineage>
        <taxon>Eukaryota</taxon>
        <taxon>Fungi</taxon>
        <taxon>Dikarya</taxon>
        <taxon>Ascomycota</taxon>
        <taxon>Pezizomycotina</taxon>
        <taxon>Sordariomycetes</taxon>
        <taxon>Xylariomycetidae</taxon>
        <taxon>Xylariales</taxon>
        <taxon>Xylariaceae</taxon>
        <taxon>Xylaria</taxon>
    </lineage>
</organism>
<protein>
    <recommendedName>
        <fullName evidence="3">Aminoglycoside phosphotransferase domain-containing protein</fullName>
    </recommendedName>
</protein>
<dbReference type="Proteomes" id="UP000481858">
    <property type="component" value="Unassembled WGS sequence"/>
</dbReference>